<dbReference type="GO" id="GO:0016757">
    <property type="term" value="F:glycosyltransferase activity"/>
    <property type="evidence" value="ECO:0007669"/>
    <property type="project" value="UniProtKB-KW"/>
</dbReference>
<evidence type="ECO:0000313" key="7">
    <source>
        <dbReference type="EMBL" id="JAC58317.1"/>
    </source>
</evidence>
<protein>
    <submittedName>
        <fullName evidence="7">Mono (ADP-ribose) polymerase PARP16</fullName>
    </submittedName>
</protein>
<evidence type="ECO:0000256" key="3">
    <source>
        <dbReference type="ARBA" id="ARBA00022695"/>
    </source>
</evidence>
<dbReference type="RefSeq" id="XP_011204890.2">
    <property type="nucleotide sequence ID" value="XM_011206588.4"/>
</dbReference>
<keyword evidence="4" id="KW-0520">NAD</keyword>
<dbReference type="AlphaFoldDB" id="A0A034WVF1"/>
<evidence type="ECO:0000256" key="4">
    <source>
        <dbReference type="ARBA" id="ARBA00023027"/>
    </source>
</evidence>
<organism evidence="7">
    <name type="scientific">Bactrocera dorsalis</name>
    <name type="common">Oriental fruit fly</name>
    <name type="synonym">Dacus dorsalis</name>
    <dbReference type="NCBI Taxonomy" id="27457"/>
    <lineage>
        <taxon>Eukaryota</taxon>
        <taxon>Metazoa</taxon>
        <taxon>Ecdysozoa</taxon>
        <taxon>Arthropoda</taxon>
        <taxon>Hexapoda</taxon>
        <taxon>Insecta</taxon>
        <taxon>Pterygota</taxon>
        <taxon>Neoptera</taxon>
        <taxon>Endopterygota</taxon>
        <taxon>Diptera</taxon>
        <taxon>Brachycera</taxon>
        <taxon>Muscomorpha</taxon>
        <taxon>Tephritoidea</taxon>
        <taxon>Tephritidae</taxon>
        <taxon>Bactrocera</taxon>
        <taxon>Bactrocera</taxon>
    </lineage>
</organism>
<accession>A0A034WVF1</accession>
<sequence>MTSQASSECDGTSSGPYDGYIPRNGDYQIPADIQDKINALRFLLETDLIACDAKWTLFVAAALSYRYDTQLKPFPPRFVSTDAGLDIDALISVINDTPKLRVVLQNIVEENYDEIDADVLDLLHHVLVVQREPMLHLVEDNDFDVILSNMEQSEQIPRPTHVFRVCNVPVIHEAIQEQPTYNEDEHPPKLAFHGNRLDCFFAMLTQVGACKQQPANTENAGDELDAPLKLTTDLQAALQHSPNGAGWGASSCGSMISCVAICEFENHPEYVFGDIASSIIEVRKPDLVRIRYLLFYGSRFPDEDEPEEKRPSSWLGRNKYSLSLACYMLLLASIGVANSGSGQYWKQVLSKKAHLLLDFCRRIFTPE</sequence>
<feature type="domain" description="PARP16 N-terminal" evidence="6">
    <location>
        <begin position="44"/>
        <end position="127"/>
    </location>
</feature>
<reference evidence="7" key="1">
    <citation type="journal article" date="2014" name="BMC Genomics">
        <title>Characterizing the developmental transcriptome of the oriental fruit fly, Bactrocera dorsalis (Diptera: Tephritidae) through comparative genomic analysis with Drosophila melanogaster utilizing modENCODE datasets.</title>
        <authorList>
            <person name="Geib S.M."/>
            <person name="Calla B."/>
            <person name="Hall B."/>
            <person name="Hou S."/>
            <person name="Manoukis N.C."/>
        </authorList>
    </citation>
    <scope>NUCLEOTIDE SEQUENCE</scope>
    <source>
        <strain evidence="7">Punador</strain>
    </source>
</reference>
<dbReference type="GO" id="GO:0016779">
    <property type="term" value="F:nucleotidyltransferase activity"/>
    <property type="evidence" value="ECO:0007669"/>
    <property type="project" value="UniProtKB-KW"/>
</dbReference>
<dbReference type="KEGG" id="bdr:105227316"/>
<keyword evidence="2" id="KW-0808">Transferase</keyword>
<keyword evidence="3" id="KW-0548">Nucleotidyltransferase</keyword>
<dbReference type="PANTHER" id="PTHR21328">
    <property type="entry name" value="POLY ADP-RIBOSE POLYMERASE FAMILY, MEMBER PARP"/>
    <property type="match status" value="1"/>
</dbReference>
<dbReference type="CTD" id="54956"/>
<evidence type="ECO:0000259" key="6">
    <source>
        <dbReference type="Pfam" id="PF18084"/>
    </source>
</evidence>
<dbReference type="EMBL" id="GAKP01000635">
    <property type="protein sequence ID" value="JAC58317.1"/>
    <property type="molecule type" value="Transcribed_RNA"/>
</dbReference>
<evidence type="ECO:0000256" key="1">
    <source>
        <dbReference type="ARBA" id="ARBA00022676"/>
    </source>
</evidence>
<dbReference type="OrthoDB" id="19501at2759"/>
<dbReference type="InterPro" id="IPR051838">
    <property type="entry name" value="ARTD_PARP"/>
</dbReference>
<gene>
    <name evidence="7" type="primary">PAR16</name>
</gene>
<proteinExistence type="inferred from homology"/>
<dbReference type="InterPro" id="IPR041400">
    <property type="entry name" value="PARP16_N"/>
</dbReference>
<comment type="similarity">
    <text evidence="5">Belongs to the ARTD/PARP family.</text>
</comment>
<dbReference type="GeneID" id="105227316"/>
<evidence type="ECO:0000256" key="5">
    <source>
        <dbReference type="ARBA" id="ARBA00024347"/>
    </source>
</evidence>
<dbReference type="Pfam" id="PF18084">
    <property type="entry name" value="ARTD15_N"/>
    <property type="match status" value="1"/>
</dbReference>
<name>A0A034WVF1_BACDO</name>
<evidence type="ECO:0000256" key="2">
    <source>
        <dbReference type="ARBA" id="ARBA00022679"/>
    </source>
</evidence>
<keyword evidence="1" id="KW-0328">Glycosyltransferase</keyword>